<evidence type="ECO:0000259" key="5">
    <source>
        <dbReference type="PROSITE" id="PS50118"/>
    </source>
</evidence>
<evidence type="ECO:0000256" key="2">
    <source>
        <dbReference type="ARBA" id="ARBA00023163"/>
    </source>
</evidence>
<dbReference type="VEuPathDB" id="FungiDB:CC1G_06994"/>
<evidence type="ECO:0000313" key="7">
    <source>
        <dbReference type="Proteomes" id="UP000001861"/>
    </source>
</evidence>
<dbReference type="GO" id="GO:0001228">
    <property type="term" value="F:DNA-binding transcription activator activity, RNA polymerase II-specific"/>
    <property type="evidence" value="ECO:0007669"/>
    <property type="project" value="TreeGrafter"/>
</dbReference>
<dbReference type="eggNOG" id="KOG0527">
    <property type="taxonomic scope" value="Eukaryota"/>
</dbReference>
<dbReference type="InParanoid" id="A8NAU1"/>
<keyword evidence="1 3" id="KW-0238">DNA-binding</keyword>
<evidence type="ECO:0000313" key="6">
    <source>
        <dbReference type="EMBL" id="EAU89842.1"/>
    </source>
</evidence>
<sequence length="556" mass="59871">MPALRTRDTQSRSLEVTTDAPAPPSLAIVSPTPRAFTFPVTHNLSSDSPSSSPSSSPFEPERDAFAFTNPFSSNVQIRGLAPVSIPTPPPFLPQQPYARPLTPDSLRSSSPTPSTKRRKSSASSETSERRPKKGDEDYIKRPENAFILFRRKCCEDRQAAAEEAAQLADGPLKKQRQADLSKTISQQWKSLSAEEKAYWENLAKEKKKEHELMYPNYVYRPQRQKDKDGRSKNKRSASKKRGREEGRDGEASVSFVVPVAPRHYGRSTSAPTPPPYQAIKIPQVYHLTPSAPTSPSLIPMITRQSSGSIDSMNNFDFVPTQSYVPPPFPSSNSLDASLQSAEFMRNMFTVPGQVRKPGPSPLQQLAMGMQQQSSSDSPSNSAPPAPPALHIISPASSISSGSSGPSSPTTGPFTPSSAPLDPNAFLAMANTADLGLFDFNNGIPTQAELDLQAEMQQQNDLSHLTWSDWPTAPAMLDNNWDVNSIPSALLGDQAMAFSAPNVSGKSFGVVGADGLCGTGLEFGHDFAQALEGGFDSNPLLGGYDDLMAGSAFAAAA</sequence>
<feature type="domain" description="HMG box" evidence="5">
    <location>
        <begin position="139"/>
        <end position="218"/>
    </location>
</feature>
<dbReference type="GO" id="GO:0030154">
    <property type="term" value="P:cell differentiation"/>
    <property type="evidence" value="ECO:0007669"/>
    <property type="project" value="TreeGrafter"/>
</dbReference>
<keyword evidence="2" id="KW-0804">Transcription</keyword>
<evidence type="ECO:0000256" key="1">
    <source>
        <dbReference type="ARBA" id="ARBA00023125"/>
    </source>
</evidence>
<dbReference type="CDD" id="cd01389">
    <property type="entry name" value="HMG-box_ROX1-like"/>
    <property type="match status" value="1"/>
</dbReference>
<dbReference type="InterPro" id="IPR036910">
    <property type="entry name" value="HMG_box_dom_sf"/>
</dbReference>
<dbReference type="SUPFAM" id="SSF47095">
    <property type="entry name" value="HMG-box"/>
    <property type="match status" value="1"/>
</dbReference>
<dbReference type="PANTHER" id="PTHR10270">
    <property type="entry name" value="SOX TRANSCRIPTION FACTOR"/>
    <property type="match status" value="1"/>
</dbReference>
<feature type="region of interest" description="Disordered" evidence="4">
    <location>
        <begin position="1"/>
        <end position="141"/>
    </location>
</feature>
<dbReference type="InterPro" id="IPR009071">
    <property type="entry name" value="HMG_box_dom"/>
</dbReference>
<feature type="compositionally biased region" description="Basic and acidic residues" evidence="4">
    <location>
        <begin position="1"/>
        <end position="10"/>
    </location>
</feature>
<feature type="compositionally biased region" description="Basic residues" evidence="4">
    <location>
        <begin position="232"/>
        <end position="241"/>
    </location>
</feature>
<dbReference type="Proteomes" id="UP000001861">
    <property type="component" value="Unassembled WGS sequence"/>
</dbReference>
<dbReference type="GO" id="GO:0005634">
    <property type="term" value="C:nucleus"/>
    <property type="evidence" value="ECO:0007669"/>
    <property type="project" value="UniProtKB-UniRule"/>
</dbReference>
<dbReference type="GO" id="GO:0000978">
    <property type="term" value="F:RNA polymerase II cis-regulatory region sequence-specific DNA binding"/>
    <property type="evidence" value="ECO:0007669"/>
    <property type="project" value="TreeGrafter"/>
</dbReference>
<dbReference type="OrthoDB" id="6247875at2759"/>
<organism evidence="6 7">
    <name type="scientific">Coprinopsis cinerea (strain Okayama-7 / 130 / ATCC MYA-4618 / FGSC 9003)</name>
    <name type="common">Inky cap fungus</name>
    <name type="synonym">Hormographiella aspergillata</name>
    <dbReference type="NCBI Taxonomy" id="240176"/>
    <lineage>
        <taxon>Eukaryota</taxon>
        <taxon>Fungi</taxon>
        <taxon>Dikarya</taxon>
        <taxon>Basidiomycota</taxon>
        <taxon>Agaricomycotina</taxon>
        <taxon>Agaricomycetes</taxon>
        <taxon>Agaricomycetidae</taxon>
        <taxon>Agaricales</taxon>
        <taxon>Agaricineae</taxon>
        <taxon>Psathyrellaceae</taxon>
        <taxon>Coprinopsis</taxon>
    </lineage>
</organism>
<feature type="region of interest" description="Disordered" evidence="4">
    <location>
        <begin position="213"/>
        <end position="252"/>
    </location>
</feature>
<dbReference type="GeneID" id="6008425"/>
<feature type="compositionally biased region" description="Low complexity" evidence="4">
    <location>
        <begin position="370"/>
        <end position="380"/>
    </location>
</feature>
<proteinExistence type="predicted"/>
<dbReference type="AlphaFoldDB" id="A8NAU1"/>
<keyword evidence="7" id="KW-1185">Reference proteome</keyword>
<feature type="compositionally biased region" description="Low complexity" evidence="4">
    <location>
        <begin position="388"/>
        <end position="418"/>
    </location>
</feature>
<dbReference type="Pfam" id="PF00505">
    <property type="entry name" value="HMG_box"/>
    <property type="match status" value="1"/>
</dbReference>
<dbReference type="PROSITE" id="PS50118">
    <property type="entry name" value="HMG_BOX_2"/>
    <property type="match status" value="1"/>
</dbReference>
<reference evidence="6 7" key="1">
    <citation type="journal article" date="2010" name="Proc. Natl. Acad. Sci. U.S.A.">
        <title>Insights into evolution of multicellular fungi from the assembled chromosomes of the mushroom Coprinopsis cinerea (Coprinus cinereus).</title>
        <authorList>
            <person name="Stajich J.E."/>
            <person name="Wilke S.K."/>
            <person name="Ahren D."/>
            <person name="Au C.H."/>
            <person name="Birren B.W."/>
            <person name="Borodovsky M."/>
            <person name="Burns C."/>
            <person name="Canback B."/>
            <person name="Casselton L.A."/>
            <person name="Cheng C.K."/>
            <person name="Deng J."/>
            <person name="Dietrich F.S."/>
            <person name="Fargo D.C."/>
            <person name="Farman M.L."/>
            <person name="Gathman A.C."/>
            <person name="Goldberg J."/>
            <person name="Guigo R."/>
            <person name="Hoegger P.J."/>
            <person name="Hooker J.B."/>
            <person name="Huggins A."/>
            <person name="James T.Y."/>
            <person name="Kamada T."/>
            <person name="Kilaru S."/>
            <person name="Kodira C."/>
            <person name="Kues U."/>
            <person name="Kupfer D."/>
            <person name="Kwan H.S."/>
            <person name="Lomsadze A."/>
            <person name="Li W."/>
            <person name="Lilly W.W."/>
            <person name="Ma L.J."/>
            <person name="Mackey A.J."/>
            <person name="Manning G."/>
            <person name="Martin F."/>
            <person name="Muraguchi H."/>
            <person name="Natvig D.O."/>
            <person name="Palmerini H."/>
            <person name="Ramesh M.A."/>
            <person name="Rehmeyer C.J."/>
            <person name="Roe B.A."/>
            <person name="Shenoy N."/>
            <person name="Stanke M."/>
            <person name="Ter-Hovhannisyan V."/>
            <person name="Tunlid A."/>
            <person name="Velagapudi R."/>
            <person name="Vision T.J."/>
            <person name="Zeng Q."/>
            <person name="Zolan M.E."/>
            <person name="Pukkila P.J."/>
        </authorList>
    </citation>
    <scope>NUCLEOTIDE SEQUENCE [LARGE SCALE GENOMIC DNA]</scope>
    <source>
        <strain evidence="7">Okayama-7 / 130 / ATCC MYA-4618 / FGSC 9003</strain>
    </source>
</reference>
<feature type="DNA-binding region" description="HMG box" evidence="3">
    <location>
        <begin position="139"/>
        <end position="218"/>
    </location>
</feature>
<dbReference type="Gene3D" id="1.10.30.10">
    <property type="entry name" value="High mobility group box domain"/>
    <property type="match status" value="1"/>
</dbReference>
<dbReference type="EMBL" id="AACS02000009">
    <property type="protein sequence ID" value="EAU89842.1"/>
    <property type="molecule type" value="Genomic_DNA"/>
</dbReference>
<gene>
    <name evidence="6" type="ORF">CC1G_06994</name>
</gene>
<dbReference type="RefSeq" id="XP_001831943.1">
    <property type="nucleotide sequence ID" value="XM_001831891.1"/>
</dbReference>
<dbReference type="InterPro" id="IPR050140">
    <property type="entry name" value="SRY-related_HMG-box_TF-like"/>
</dbReference>
<dbReference type="KEGG" id="cci:CC1G_06994"/>
<evidence type="ECO:0000256" key="4">
    <source>
        <dbReference type="SAM" id="MobiDB-lite"/>
    </source>
</evidence>
<feature type="compositionally biased region" description="Low complexity" evidence="4">
    <location>
        <begin position="94"/>
        <end position="114"/>
    </location>
</feature>
<dbReference type="PANTHER" id="PTHR10270:SF161">
    <property type="entry name" value="SEX-DETERMINING REGION Y PROTEIN"/>
    <property type="match status" value="1"/>
</dbReference>
<feature type="region of interest" description="Disordered" evidence="4">
    <location>
        <begin position="351"/>
        <end position="418"/>
    </location>
</feature>
<dbReference type="OMA" id="ALWANME"/>
<comment type="caution">
    <text evidence="6">The sequence shown here is derived from an EMBL/GenBank/DDBJ whole genome shotgun (WGS) entry which is preliminary data.</text>
</comment>
<protein>
    <recommendedName>
        <fullName evidence="5">HMG box domain-containing protein</fullName>
    </recommendedName>
</protein>
<name>A8NAU1_COPC7</name>
<accession>A8NAU1</accession>
<feature type="compositionally biased region" description="Basic and acidic residues" evidence="4">
    <location>
        <begin position="126"/>
        <end position="141"/>
    </location>
</feature>
<keyword evidence="3" id="KW-0539">Nucleus</keyword>
<dbReference type="SMART" id="SM00398">
    <property type="entry name" value="HMG"/>
    <property type="match status" value="1"/>
</dbReference>
<evidence type="ECO:0000256" key="3">
    <source>
        <dbReference type="PROSITE-ProRule" id="PRU00267"/>
    </source>
</evidence>
<feature type="compositionally biased region" description="Low complexity" evidence="4">
    <location>
        <begin position="45"/>
        <end position="57"/>
    </location>
</feature>